<dbReference type="EMBL" id="LSRX01000345">
    <property type="protein sequence ID" value="OLP99934.1"/>
    <property type="molecule type" value="Genomic_DNA"/>
</dbReference>
<dbReference type="OrthoDB" id="10599211at2759"/>
<reference evidence="1 2" key="1">
    <citation type="submission" date="2016-02" db="EMBL/GenBank/DDBJ databases">
        <title>Genome analysis of coral dinoflagellate symbionts highlights evolutionary adaptations to a symbiotic lifestyle.</title>
        <authorList>
            <person name="Aranda M."/>
            <person name="Li Y."/>
            <person name="Liew Y.J."/>
            <person name="Baumgarten S."/>
            <person name="Simakov O."/>
            <person name="Wilson M."/>
            <person name="Piel J."/>
            <person name="Ashoor H."/>
            <person name="Bougouffa S."/>
            <person name="Bajic V.B."/>
            <person name="Ryu T."/>
            <person name="Ravasi T."/>
            <person name="Bayer T."/>
            <person name="Micklem G."/>
            <person name="Kim H."/>
            <person name="Bhak J."/>
            <person name="Lajeunesse T.C."/>
            <person name="Voolstra C.R."/>
        </authorList>
    </citation>
    <scope>NUCLEOTIDE SEQUENCE [LARGE SCALE GENOMIC DNA]</scope>
    <source>
        <strain evidence="1 2">CCMP2467</strain>
    </source>
</reference>
<evidence type="ECO:0000313" key="1">
    <source>
        <dbReference type="EMBL" id="OLP99934.1"/>
    </source>
</evidence>
<sequence length="248" mass="27744">MEDEAKKMPLFGFADVSVSPPSVQGLGLQLLRWVRPESEFWKTVDETSRAPPTRAHTARIYTRQKGRDPATIAKIVAAGTQPGVILGNEFVDPVYNRAEFDKSLSRPKLLGPQMPLRNPLLTVGDMLLGEWPRHTLFALASLNSKSGTAASAEVRRLRVSIRDGIHSDGFDTWPAFLFPQMSASKFIAEDTPRCFLHDRSSNGTAINGEVAWRSWVKANRDHFEMVTRSQYFRPRGNLLLDLSPGRVL</sequence>
<dbReference type="AlphaFoldDB" id="A0A1Q9DXM5"/>
<keyword evidence="2" id="KW-1185">Reference proteome</keyword>
<evidence type="ECO:0000313" key="2">
    <source>
        <dbReference type="Proteomes" id="UP000186817"/>
    </source>
</evidence>
<dbReference type="Proteomes" id="UP000186817">
    <property type="component" value="Unassembled WGS sequence"/>
</dbReference>
<proteinExistence type="predicted"/>
<organism evidence="1 2">
    <name type="scientific">Symbiodinium microadriaticum</name>
    <name type="common">Dinoflagellate</name>
    <name type="synonym">Zooxanthella microadriatica</name>
    <dbReference type="NCBI Taxonomy" id="2951"/>
    <lineage>
        <taxon>Eukaryota</taxon>
        <taxon>Sar</taxon>
        <taxon>Alveolata</taxon>
        <taxon>Dinophyceae</taxon>
        <taxon>Suessiales</taxon>
        <taxon>Symbiodiniaceae</taxon>
        <taxon>Symbiodinium</taxon>
    </lineage>
</organism>
<accession>A0A1Q9DXM5</accession>
<protein>
    <submittedName>
        <fullName evidence="1">Uncharacterized protein</fullName>
    </submittedName>
</protein>
<name>A0A1Q9DXM5_SYMMI</name>
<comment type="caution">
    <text evidence="1">The sequence shown here is derived from an EMBL/GenBank/DDBJ whole genome shotgun (WGS) entry which is preliminary data.</text>
</comment>
<gene>
    <name evidence="1" type="ORF">AK812_SmicGene17466</name>
</gene>